<dbReference type="RefSeq" id="WP_072701922.1">
    <property type="nucleotide sequence ID" value="NZ_JAFBBL010000001.1"/>
</dbReference>
<organism evidence="1 2">
    <name type="scientific">Rhodococcus coprophilus</name>
    <dbReference type="NCBI Taxonomy" id="38310"/>
    <lineage>
        <taxon>Bacteria</taxon>
        <taxon>Bacillati</taxon>
        <taxon>Actinomycetota</taxon>
        <taxon>Actinomycetes</taxon>
        <taxon>Mycobacteriales</taxon>
        <taxon>Nocardiaceae</taxon>
        <taxon>Rhodococcus</taxon>
    </lineage>
</organism>
<evidence type="ECO:0000313" key="2">
    <source>
        <dbReference type="Proteomes" id="UP000249091"/>
    </source>
</evidence>
<dbReference type="KEGG" id="rcr:NCTC10994_01936"/>
<name>A0A2X4TW63_9NOCA</name>
<accession>A0A2X4TW63</accession>
<evidence type="ECO:0000313" key="1">
    <source>
        <dbReference type="EMBL" id="SQI31221.1"/>
    </source>
</evidence>
<sequence length="313" mass="34361">MTTNWRITINTIQEGVSQQRLVTLEGSTSPSTLRDFIGDALASARAWAEKFGRTLGSNATLQLDNEDDYYRIIGLDGSLSLDEMVEQAALERAHRQSQKQRPLGQPERLVKWRAEASSRGRAESVDFATAWQTLRGLVADVSIDSGASLQDVARVEGETGTRWTPEVRMLFTQQSGGLQLVPGFELLGLDRVLEVQQLFFDAEEFVEEQDAEIPPAAADAERPAGSPADRFLPQFIPIAEDNTGAVLVVDTRDGKLNGCVSEFSTSMGGSEALWPSIGVMVGDVITVLTSDESLLQGKYRPELREGLTWSRTR</sequence>
<protein>
    <submittedName>
        <fullName evidence="1">Uncharacterized protein</fullName>
    </submittedName>
</protein>
<dbReference type="EMBL" id="LS483468">
    <property type="protein sequence ID" value="SQI31221.1"/>
    <property type="molecule type" value="Genomic_DNA"/>
</dbReference>
<dbReference type="STRING" id="1219011.GCA_001895045_03030"/>
<proteinExistence type="predicted"/>
<dbReference type="AlphaFoldDB" id="A0A2X4TW63"/>
<keyword evidence="2" id="KW-1185">Reference proteome</keyword>
<dbReference type="Proteomes" id="UP000249091">
    <property type="component" value="Chromosome 1"/>
</dbReference>
<reference evidence="1 2" key="1">
    <citation type="submission" date="2018-06" db="EMBL/GenBank/DDBJ databases">
        <authorList>
            <consortium name="Pathogen Informatics"/>
            <person name="Doyle S."/>
        </authorList>
    </citation>
    <scope>NUCLEOTIDE SEQUENCE [LARGE SCALE GENOMIC DNA]</scope>
    <source>
        <strain evidence="1 2">NCTC10994</strain>
    </source>
</reference>
<gene>
    <name evidence="1" type="ORF">NCTC10994_01936</name>
</gene>